<evidence type="ECO:0000313" key="2">
    <source>
        <dbReference type="EMBL" id="SCM83506.1"/>
    </source>
</evidence>
<protein>
    <recommendedName>
        <fullName evidence="1">LarA-like N-terminal domain-containing protein</fullName>
    </recommendedName>
</protein>
<evidence type="ECO:0000259" key="1">
    <source>
        <dbReference type="Pfam" id="PF09861"/>
    </source>
</evidence>
<sequence length="421" mass="45606">MLEKYLTDISLPRMVKVRQKFSTEPITNLQAAVSEQLTGKEIAQLIKPGARIAVLVGSRGIAKIDDIVAITISELKRHGAEPFIVPAMGSHGGATAEGQVEVLQSLGITEEKAGAPIISSMDTVELGRTGSGLPVYFDRNAAGADGIIPIARVKPHTAFRYHHESGVIKMLTIGAGKQRGASALHSRFSVNGFGPLLHEAYQQVCRKLPVLFGLAIVENAQEQVAMLEAIPQQLIEKREPALLQKAFELMPKIPFTNFDVLIVDQLGKNISGDGMDPNITGRYAVDIKGDLAYQRLVALDLTPETEGNALGVGMADITTRKLVAKIDYKKGYMNAFTSKIVLATVKIPMTLESDREAIAAAIQTCVCVEPGQHKVIRIKNTLEISEMEISETLLTEAEQKAGLEILGYPLEMNFDSKGNLL</sequence>
<organism evidence="2">
    <name type="scientific">uncultured Sporomusa sp</name>
    <dbReference type="NCBI Taxonomy" id="307249"/>
    <lineage>
        <taxon>Bacteria</taxon>
        <taxon>Bacillati</taxon>
        <taxon>Bacillota</taxon>
        <taxon>Negativicutes</taxon>
        <taxon>Selenomonadales</taxon>
        <taxon>Sporomusaceae</taxon>
        <taxon>Sporomusa</taxon>
        <taxon>environmental samples</taxon>
    </lineage>
</organism>
<dbReference type="InterPro" id="IPR018657">
    <property type="entry name" value="LarA-like_N"/>
</dbReference>
<proteinExistence type="predicted"/>
<accession>A0A212M170</accession>
<dbReference type="EMBL" id="FMJE01000007">
    <property type="protein sequence ID" value="SCM83506.1"/>
    <property type="molecule type" value="Genomic_DNA"/>
</dbReference>
<dbReference type="Pfam" id="PF09861">
    <property type="entry name" value="Lar_N"/>
    <property type="match status" value="1"/>
</dbReference>
<feature type="domain" description="LarA-like N-terminal" evidence="1">
    <location>
        <begin position="23"/>
        <end position="188"/>
    </location>
</feature>
<dbReference type="Gene3D" id="3.40.50.11440">
    <property type="match status" value="1"/>
</dbReference>
<dbReference type="RefSeq" id="WP_288185915.1">
    <property type="nucleotide sequence ID" value="NZ_LT608335.1"/>
</dbReference>
<reference evidence="2" key="1">
    <citation type="submission" date="2016-08" db="EMBL/GenBank/DDBJ databases">
        <authorList>
            <person name="Seilhamer J.J."/>
        </authorList>
    </citation>
    <scope>NUCLEOTIDE SEQUENCE</scope>
    <source>
        <strain evidence="2">86</strain>
    </source>
</reference>
<gene>
    <name evidence="2" type="ORF">KL86SPO_70364</name>
</gene>
<dbReference type="AlphaFoldDB" id="A0A212M170"/>
<name>A0A212M170_9FIRM</name>
<dbReference type="GO" id="GO:0050043">
    <property type="term" value="F:lactate racemase activity"/>
    <property type="evidence" value="ECO:0007669"/>
    <property type="project" value="InterPro"/>
</dbReference>